<dbReference type="Proteomes" id="UP000464186">
    <property type="component" value="Plasmid unnamed1"/>
</dbReference>
<keyword evidence="2" id="KW-1185">Reference proteome</keyword>
<keyword evidence="1" id="KW-0614">Plasmid</keyword>
<evidence type="ECO:0000313" key="1">
    <source>
        <dbReference type="EMBL" id="QHK22578.1"/>
    </source>
</evidence>
<evidence type="ECO:0008006" key="3">
    <source>
        <dbReference type="Google" id="ProtNLM"/>
    </source>
</evidence>
<dbReference type="AlphaFoldDB" id="A0A6P1NU48"/>
<dbReference type="EMBL" id="CP047899">
    <property type="protein sequence ID" value="QHK22578.1"/>
    <property type="molecule type" value="Genomic_DNA"/>
</dbReference>
<reference evidence="1 2" key="1">
    <citation type="submission" date="2020-01" db="EMBL/GenBank/DDBJ databases">
        <title>Pseudarthrobacter psychrotolerans sp. nov., isolated from antarctic soil.</title>
        <authorList>
            <person name="Shin Y."/>
            <person name="Park W."/>
        </authorList>
    </citation>
    <scope>NUCLEOTIDE SEQUENCE [LARGE SCALE GENOMIC DNA]</scope>
    <source>
        <strain evidence="1 2">YJ56</strain>
        <plasmid evidence="1 2">unnamed1</plasmid>
    </source>
</reference>
<accession>A0A6P1NU48</accession>
<evidence type="ECO:0000313" key="2">
    <source>
        <dbReference type="Proteomes" id="UP000464186"/>
    </source>
</evidence>
<sequence length="149" mass="17052">MALPPVQEKVRELCGVGTTSMEEVVERLTVLCEKPINLIEYKESWGALTAFKAEFEDRINVYFPPQNSLQYKLHCIYHELGHIYLESFQTPLALPSLSEEMLRETADAINISCRAVPNHPVERWVEDFAFEMSKKTRGNSSSDPDPFLC</sequence>
<dbReference type="KEGG" id="psey:GU243_23725"/>
<protein>
    <recommendedName>
        <fullName evidence="3">IrrE N-terminal-like domain-containing protein</fullName>
    </recommendedName>
</protein>
<name>A0A6P1NU48_9MICC</name>
<gene>
    <name evidence="1" type="ORF">GU243_23725</name>
</gene>
<proteinExistence type="predicted"/>
<geneLocation type="plasmid" evidence="1 2">
    <name>unnamed1</name>
</geneLocation>
<organism evidence="1 2">
    <name type="scientific">Pseudarthrobacter psychrotolerans</name>
    <dbReference type="NCBI Taxonomy" id="2697569"/>
    <lineage>
        <taxon>Bacteria</taxon>
        <taxon>Bacillati</taxon>
        <taxon>Actinomycetota</taxon>
        <taxon>Actinomycetes</taxon>
        <taxon>Micrococcales</taxon>
        <taxon>Micrococcaceae</taxon>
        <taxon>Pseudarthrobacter</taxon>
    </lineage>
</organism>